<dbReference type="PANTHER" id="PTHR33991">
    <property type="entry name" value="DNA REPAIR PROTEIN RECO"/>
    <property type="match status" value="1"/>
</dbReference>
<dbReference type="Proteomes" id="UP000176996">
    <property type="component" value="Unassembled WGS sequence"/>
</dbReference>
<dbReference type="InterPro" id="IPR022572">
    <property type="entry name" value="DNA_rep/recomb_RecO_N"/>
</dbReference>
<keyword evidence="2" id="KW-0233">DNA recombination</keyword>
<keyword evidence="1" id="KW-0227">DNA damage</keyword>
<dbReference type="Pfam" id="PF11967">
    <property type="entry name" value="RecO_N"/>
    <property type="match status" value="1"/>
</dbReference>
<dbReference type="GO" id="GO:0006302">
    <property type="term" value="P:double-strand break repair"/>
    <property type="evidence" value="ECO:0007669"/>
    <property type="project" value="TreeGrafter"/>
</dbReference>
<dbReference type="GO" id="GO:0006310">
    <property type="term" value="P:DNA recombination"/>
    <property type="evidence" value="ECO:0007669"/>
    <property type="project" value="UniProtKB-KW"/>
</dbReference>
<accession>A0A1F6BTB1</accession>
<gene>
    <name evidence="5" type="ORF">A3A21_02380</name>
</gene>
<evidence type="ECO:0000256" key="2">
    <source>
        <dbReference type="ARBA" id="ARBA00023172"/>
    </source>
</evidence>
<dbReference type="InterPro" id="IPR003717">
    <property type="entry name" value="RecO"/>
</dbReference>
<dbReference type="EMBL" id="MFKK01000035">
    <property type="protein sequence ID" value="OGG39777.1"/>
    <property type="molecule type" value="Genomic_DNA"/>
</dbReference>
<organism evidence="5 6">
    <name type="scientific">Candidatus Jorgensenbacteria bacterium RIFCSPLOWO2_01_FULL_45_25b</name>
    <dbReference type="NCBI Taxonomy" id="1798471"/>
    <lineage>
        <taxon>Bacteria</taxon>
        <taxon>Candidatus Joergenseniibacteriota</taxon>
    </lineage>
</organism>
<dbReference type="GO" id="GO:0043590">
    <property type="term" value="C:bacterial nucleoid"/>
    <property type="evidence" value="ECO:0007669"/>
    <property type="project" value="TreeGrafter"/>
</dbReference>
<reference evidence="5 6" key="1">
    <citation type="journal article" date="2016" name="Nat. Commun.">
        <title>Thousands of microbial genomes shed light on interconnected biogeochemical processes in an aquifer system.</title>
        <authorList>
            <person name="Anantharaman K."/>
            <person name="Brown C.T."/>
            <person name="Hug L.A."/>
            <person name="Sharon I."/>
            <person name="Castelle C.J."/>
            <person name="Probst A.J."/>
            <person name="Thomas B.C."/>
            <person name="Singh A."/>
            <person name="Wilkins M.J."/>
            <person name="Karaoz U."/>
            <person name="Brodie E.L."/>
            <person name="Williams K.H."/>
            <person name="Hubbard S.S."/>
            <person name="Banfield J.F."/>
        </authorList>
    </citation>
    <scope>NUCLEOTIDE SEQUENCE [LARGE SCALE GENOMIC DNA]</scope>
</reference>
<protein>
    <recommendedName>
        <fullName evidence="4">DNA replication/recombination mediator RecO N-terminal domain-containing protein</fullName>
    </recommendedName>
</protein>
<evidence type="ECO:0000256" key="1">
    <source>
        <dbReference type="ARBA" id="ARBA00022763"/>
    </source>
</evidence>
<proteinExistence type="predicted"/>
<dbReference type="InterPro" id="IPR012340">
    <property type="entry name" value="NA-bd_OB-fold"/>
</dbReference>
<dbReference type="Gene3D" id="2.40.50.140">
    <property type="entry name" value="Nucleic acid-binding proteins"/>
    <property type="match status" value="1"/>
</dbReference>
<evidence type="ECO:0000256" key="3">
    <source>
        <dbReference type="ARBA" id="ARBA00023204"/>
    </source>
</evidence>
<evidence type="ECO:0000313" key="5">
    <source>
        <dbReference type="EMBL" id="OGG39777.1"/>
    </source>
</evidence>
<feature type="domain" description="DNA replication/recombination mediator RecO N-terminal" evidence="4">
    <location>
        <begin position="12"/>
        <end position="79"/>
    </location>
</feature>
<keyword evidence="3" id="KW-0234">DNA repair</keyword>
<evidence type="ECO:0000313" key="6">
    <source>
        <dbReference type="Proteomes" id="UP000176996"/>
    </source>
</evidence>
<evidence type="ECO:0000259" key="4">
    <source>
        <dbReference type="Pfam" id="PF11967"/>
    </source>
</evidence>
<comment type="caution">
    <text evidence="5">The sequence shown here is derived from an EMBL/GenBank/DDBJ whole genome shotgun (WGS) entry which is preliminary data.</text>
</comment>
<dbReference type="InterPro" id="IPR037278">
    <property type="entry name" value="ARFGAP/RecO"/>
</dbReference>
<dbReference type="PANTHER" id="PTHR33991:SF1">
    <property type="entry name" value="DNA REPAIR PROTEIN RECO"/>
    <property type="match status" value="1"/>
</dbReference>
<dbReference type="AlphaFoldDB" id="A0A1F6BTB1"/>
<dbReference type="SUPFAM" id="SSF57863">
    <property type="entry name" value="ArfGap/RecO-like zinc finger"/>
    <property type="match status" value="1"/>
</dbReference>
<name>A0A1F6BTB1_9BACT</name>
<dbReference type="STRING" id="1798471.A3A21_02380"/>
<sequence>MWFYARVFKLFMSEVVLEAIVLGSETRGEYDRLVHAYTRELGRVEARVVSGRKIRSRLFPHLMPGSRIFLRLAHKHQYTVTDALTEELVLFEAESPYFHIRFPRILALVRALTPPYFPDPRFWHALLSVMQTKNTDISFMLRLLGYDMSHARCGLCEEKNLFAFSLSDHAFTCSFCSSRFQESDLVFLN</sequence>
<dbReference type="SUPFAM" id="SSF50249">
    <property type="entry name" value="Nucleic acid-binding proteins"/>
    <property type="match status" value="1"/>
</dbReference>